<sequence>MAKPTSNLGNFKGTIDGITYYTLNGEWVCRKTAPPAKEQIQNDPHFKAVRKNNKELGGASSYAKAIRIGLLPDLEDFKDHSFNNRLTSRCLKICKAGRGPKGERNVNACNAPNQLVGLDLNTQNSLSDRLRFQPKLIQNPTSVLISLSGLKKQHLKIPNSASHFQLLMIRNNVSPYTYNKKQQKYTSDTPPEELPNLVMPTPPIPLDKIPTPLEFNIPFYNEHLYTWAYLEDPYPIFTMKDVAKKTAHTIWLGIRFGLKINDELEAFATHNAMQCIAVY</sequence>
<keyword evidence="2" id="KW-1185">Reference proteome</keyword>
<name>A0A4Q0NNZ0_9FLAO</name>
<dbReference type="AlphaFoldDB" id="A0A4Q0NNZ0"/>
<evidence type="ECO:0000313" key="2">
    <source>
        <dbReference type="Proteomes" id="UP000289859"/>
    </source>
</evidence>
<dbReference type="EMBL" id="QOVK01000033">
    <property type="protein sequence ID" value="RXG11871.1"/>
    <property type="molecule type" value="Genomic_DNA"/>
</dbReference>
<dbReference type="RefSeq" id="WP_128767154.1">
    <property type="nucleotide sequence ID" value="NZ_JBHUOO010000024.1"/>
</dbReference>
<dbReference type="OrthoDB" id="645138at2"/>
<reference evidence="1 2" key="1">
    <citation type="submission" date="2018-07" db="EMBL/GenBank/DDBJ databases">
        <title>Leeuwenhoekiella genomics.</title>
        <authorList>
            <person name="Tahon G."/>
            <person name="Willems A."/>
        </authorList>
    </citation>
    <scope>NUCLEOTIDE SEQUENCE [LARGE SCALE GENOMIC DNA]</scope>
    <source>
        <strain evidence="1 2">LMG 29608</strain>
    </source>
</reference>
<evidence type="ECO:0000313" key="1">
    <source>
        <dbReference type="EMBL" id="RXG11871.1"/>
    </source>
</evidence>
<accession>A0A4Q0NNZ0</accession>
<comment type="caution">
    <text evidence="1">The sequence shown here is derived from an EMBL/GenBank/DDBJ whole genome shotgun (WGS) entry which is preliminary data.</text>
</comment>
<protein>
    <submittedName>
        <fullName evidence="1">Uncharacterized protein</fullName>
    </submittedName>
</protein>
<organism evidence="1 2">
    <name type="scientific">Leeuwenhoekiella polynyae</name>
    <dbReference type="NCBI Taxonomy" id="1550906"/>
    <lineage>
        <taxon>Bacteria</taxon>
        <taxon>Pseudomonadati</taxon>
        <taxon>Bacteroidota</taxon>
        <taxon>Flavobacteriia</taxon>
        <taxon>Flavobacteriales</taxon>
        <taxon>Flavobacteriaceae</taxon>
        <taxon>Leeuwenhoekiella</taxon>
    </lineage>
</organism>
<proteinExistence type="predicted"/>
<dbReference type="Proteomes" id="UP000289859">
    <property type="component" value="Unassembled WGS sequence"/>
</dbReference>
<gene>
    <name evidence="1" type="ORF">DSM02_3973</name>
</gene>